<dbReference type="PANTHER" id="PTHR43283:SF7">
    <property type="entry name" value="BETA-LACTAMASE-RELATED DOMAIN-CONTAINING PROTEIN"/>
    <property type="match status" value="1"/>
</dbReference>
<sequence>MKVLKNYSSKNDVNICQIVAYKGNELLIEEYRNAFSKEDTMNVMSVTKSITSLLVGIAIDKGYIRSVDDYVMDYFKDYTPKRGEKMIYDVKIKHLLTMTAPSKGKSEPWKKVCTSKDWTYTTLDILGGRNGTIGEFKYRTLIVQILLGIIKNSTKMNVLDFANKYLFNPLGIENRGSANCFNAQEQMEYTMSKKNHGKVWFLDPTNMPTAGWGLSLSAYEMAQIGLMVLNKGVYNNKRIVSENWIDQMGKSYISLDLKFGNQDYGYMWWLPHRTSNVIAAIGDGGNVIYVNYDKNIVVAITGYFKPMVFDRIKYIEENIVKPIE</sequence>
<evidence type="ECO:0000313" key="3">
    <source>
        <dbReference type="Proteomes" id="UP000266506"/>
    </source>
</evidence>
<dbReference type="SUPFAM" id="SSF56601">
    <property type="entry name" value="beta-lactamase/transpeptidase-like"/>
    <property type="match status" value="1"/>
</dbReference>
<evidence type="ECO:0000259" key="1">
    <source>
        <dbReference type="Pfam" id="PF00144"/>
    </source>
</evidence>
<dbReference type="PANTHER" id="PTHR43283">
    <property type="entry name" value="BETA-LACTAMASE-RELATED"/>
    <property type="match status" value="1"/>
</dbReference>
<gene>
    <name evidence="2" type="ORF">EI71_00404</name>
</gene>
<proteinExistence type="predicted"/>
<reference evidence="2 3" key="1">
    <citation type="submission" date="2018-08" db="EMBL/GenBank/DDBJ databases">
        <title>Genomic Encyclopedia of Archaeal and Bacterial Type Strains, Phase II (KMG-II): from individual species to whole genera.</title>
        <authorList>
            <person name="Goeker M."/>
        </authorList>
    </citation>
    <scope>NUCLEOTIDE SEQUENCE [LARGE SCALE GENOMIC DNA]</scope>
    <source>
        <strain evidence="2 3">ATCC 27112</strain>
    </source>
</reference>
<name>A0A397RV68_9MOLU</name>
<dbReference type="InterPro" id="IPR001466">
    <property type="entry name" value="Beta-lactam-related"/>
</dbReference>
<dbReference type="InParanoid" id="A0A397RV68"/>
<dbReference type="InterPro" id="IPR050789">
    <property type="entry name" value="Diverse_Enzym_Activities"/>
</dbReference>
<protein>
    <submittedName>
        <fullName evidence="2">CubicO group peptidase (Beta-lactamase class C family)</fullName>
    </submittedName>
</protein>
<feature type="domain" description="Beta-lactamase-related" evidence="1">
    <location>
        <begin position="34"/>
        <end position="300"/>
    </location>
</feature>
<dbReference type="Proteomes" id="UP000266506">
    <property type="component" value="Unassembled WGS sequence"/>
</dbReference>
<organism evidence="2 3">
    <name type="scientific">Anaeroplasma bactoclasticum</name>
    <dbReference type="NCBI Taxonomy" id="2088"/>
    <lineage>
        <taxon>Bacteria</taxon>
        <taxon>Bacillati</taxon>
        <taxon>Mycoplasmatota</taxon>
        <taxon>Mollicutes</taxon>
        <taxon>Anaeroplasmatales</taxon>
        <taxon>Anaeroplasmataceae</taxon>
        <taxon>Anaeroplasma</taxon>
    </lineage>
</organism>
<dbReference type="Pfam" id="PF00144">
    <property type="entry name" value="Beta-lactamase"/>
    <property type="match status" value="1"/>
</dbReference>
<accession>A0A397RV68</accession>
<dbReference type="EMBL" id="QXEV01000003">
    <property type="protein sequence ID" value="RIA78093.1"/>
    <property type="molecule type" value="Genomic_DNA"/>
</dbReference>
<comment type="caution">
    <text evidence="2">The sequence shown here is derived from an EMBL/GenBank/DDBJ whole genome shotgun (WGS) entry which is preliminary data.</text>
</comment>
<dbReference type="InterPro" id="IPR012338">
    <property type="entry name" value="Beta-lactam/transpept-like"/>
</dbReference>
<dbReference type="Gene3D" id="3.40.710.10">
    <property type="entry name" value="DD-peptidase/beta-lactamase superfamily"/>
    <property type="match status" value="1"/>
</dbReference>
<evidence type="ECO:0000313" key="2">
    <source>
        <dbReference type="EMBL" id="RIA78093.1"/>
    </source>
</evidence>
<dbReference type="AlphaFoldDB" id="A0A397RV68"/>
<dbReference type="RefSeq" id="WP_211321006.1">
    <property type="nucleotide sequence ID" value="NZ_QXEV01000003.1"/>
</dbReference>
<keyword evidence="3" id="KW-1185">Reference proteome</keyword>